<dbReference type="InterPro" id="IPR029063">
    <property type="entry name" value="SAM-dependent_MTases_sf"/>
</dbReference>
<dbReference type="GO" id="GO:0008168">
    <property type="term" value="F:methyltransferase activity"/>
    <property type="evidence" value="ECO:0007669"/>
    <property type="project" value="UniProtKB-KW"/>
</dbReference>
<sequence>MPISETLIISLVERGIVPDPIIRAGIRQRLRKTLAELPMHDCERAAEHKEAFITMMDLSPVAAVPERANEQHYEVPAEFFATVLGPRRKYSSCWWPDGVNSLAEAEEASLAETARRAGIGSNMAVLELGCGWGSFSLWAAEQFSSSQFTAVSNSSSQRAYIEGEAKRRGIENLTVITADMNAFAIDQSFDRIVSLEMFEHMRNWRTLFGRVHDWLKPGGRFFMHVFCHRDHPYPYEDTGPDDWMSHYFFAGGIMPSDDLPLHFQQQLQLVDRWRWDGRHYEKTLNAWLAQMDAARAEVWPILEATYGKDQVGIWWMRWRLFFMACAELFGLHNGQEWYVGHYLFERPA</sequence>
<evidence type="ECO:0000313" key="1">
    <source>
        <dbReference type="EMBL" id="MBK1619411.1"/>
    </source>
</evidence>
<dbReference type="Proteomes" id="UP001138768">
    <property type="component" value="Unassembled WGS sequence"/>
</dbReference>
<dbReference type="Pfam" id="PF02353">
    <property type="entry name" value="CMAS"/>
    <property type="match status" value="1"/>
</dbReference>
<dbReference type="FunFam" id="3.40.50.150:FF:000554">
    <property type="entry name" value="Cation-transporting ATPase"/>
    <property type="match status" value="1"/>
</dbReference>
<keyword evidence="2" id="KW-1185">Reference proteome</keyword>
<gene>
    <name evidence="1" type="ORF">CKO42_13365</name>
</gene>
<dbReference type="PANTHER" id="PTHR43832:SF1">
    <property type="entry name" value="S-ADENOSYL-L-METHIONINE-DEPENDENT METHYLTRANSFERASES SUPERFAMILY PROTEIN"/>
    <property type="match status" value="1"/>
</dbReference>
<dbReference type="PANTHER" id="PTHR43832">
    <property type="match status" value="1"/>
</dbReference>
<dbReference type="CDD" id="cd02440">
    <property type="entry name" value="AdoMet_MTases"/>
    <property type="match status" value="1"/>
</dbReference>
<organism evidence="1 2">
    <name type="scientific">Lamprobacter modestohalophilus</name>
    <dbReference type="NCBI Taxonomy" id="1064514"/>
    <lineage>
        <taxon>Bacteria</taxon>
        <taxon>Pseudomonadati</taxon>
        <taxon>Pseudomonadota</taxon>
        <taxon>Gammaproteobacteria</taxon>
        <taxon>Chromatiales</taxon>
        <taxon>Chromatiaceae</taxon>
        <taxon>Lamprobacter</taxon>
    </lineage>
</organism>
<protein>
    <submittedName>
        <fullName evidence="1">SAM-dependent methyltransferase</fullName>
    </submittedName>
</protein>
<dbReference type="AlphaFoldDB" id="A0A9X1B545"/>
<comment type="caution">
    <text evidence="1">The sequence shown here is derived from an EMBL/GenBank/DDBJ whole genome shotgun (WGS) entry which is preliminary data.</text>
</comment>
<proteinExistence type="predicted"/>
<dbReference type="EMBL" id="NRRY01000021">
    <property type="protein sequence ID" value="MBK1619411.1"/>
    <property type="molecule type" value="Genomic_DNA"/>
</dbReference>
<reference evidence="1 2" key="1">
    <citation type="journal article" date="2020" name="Microorganisms">
        <title>Osmotic Adaptation and Compatible Solute Biosynthesis of Phototrophic Bacteria as Revealed from Genome Analyses.</title>
        <authorList>
            <person name="Imhoff J.F."/>
            <person name="Rahn T."/>
            <person name="Kunzel S."/>
            <person name="Keller A."/>
            <person name="Neulinger S.C."/>
        </authorList>
    </citation>
    <scope>NUCLEOTIDE SEQUENCE [LARGE SCALE GENOMIC DNA]</scope>
    <source>
        <strain evidence="1 2">DSM 25653</strain>
    </source>
</reference>
<dbReference type="GO" id="GO:0032259">
    <property type="term" value="P:methylation"/>
    <property type="evidence" value="ECO:0007669"/>
    <property type="project" value="UniProtKB-KW"/>
</dbReference>
<name>A0A9X1B545_9GAMM</name>
<dbReference type="RefSeq" id="WP_200244787.1">
    <property type="nucleotide sequence ID" value="NZ_NRRY01000021.1"/>
</dbReference>
<dbReference type="Gene3D" id="3.40.50.150">
    <property type="entry name" value="Vaccinia Virus protein VP39"/>
    <property type="match status" value="1"/>
</dbReference>
<evidence type="ECO:0000313" key="2">
    <source>
        <dbReference type="Proteomes" id="UP001138768"/>
    </source>
</evidence>
<keyword evidence="1" id="KW-0489">Methyltransferase</keyword>
<keyword evidence="1" id="KW-0808">Transferase</keyword>
<accession>A0A9X1B545</accession>
<dbReference type="SUPFAM" id="SSF53335">
    <property type="entry name" value="S-adenosyl-L-methionine-dependent methyltransferases"/>
    <property type="match status" value="1"/>
</dbReference>